<feature type="region of interest" description="Disordered" evidence="1">
    <location>
        <begin position="194"/>
        <end position="219"/>
    </location>
</feature>
<evidence type="ECO:0000313" key="4">
    <source>
        <dbReference type="Proteomes" id="UP000602510"/>
    </source>
</evidence>
<dbReference type="Proteomes" id="UP000704712">
    <property type="component" value="Unassembled WGS sequence"/>
</dbReference>
<name>A0A833WM89_PHYIN</name>
<proteinExistence type="predicted"/>
<organism evidence="2 4">
    <name type="scientific">Phytophthora infestans</name>
    <name type="common">Potato late blight agent</name>
    <name type="synonym">Botrytis infestans</name>
    <dbReference type="NCBI Taxonomy" id="4787"/>
    <lineage>
        <taxon>Eukaryota</taxon>
        <taxon>Sar</taxon>
        <taxon>Stramenopiles</taxon>
        <taxon>Oomycota</taxon>
        <taxon>Peronosporomycetes</taxon>
        <taxon>Peronosporales</taxon>
        <taxon>Peronosporaceae</taxon>
        <taxon>Phytophthora</taxon>
    </lineage>
</organism>
<dbReference type="Proteomes" id="UP000602510">
    <property type="component" value="Unassembled WGS sequence"/>
</dbReference>
<accession>A0A833WM89</accession>
<sequence>MAEIHRHRHSCHRSVQFINYFHADCCCVATFLALSAATHHALTHRGEQRRRPTQCVVSTITVQDPESEAGASSSTPAAGETVVMVVNAVMSDATVPRSSLVGGKRRRLSPAAEGEVPGDSGAAFVPTPPGSVDPVIQRVTRPDVRAARRRLSTQWGSHRAPSDVLVATIEAFPDTPVDGWIDVSELDLAALTPSSTPLGTPNQLSLPASNSILTRQTTR</sequence>
<feature type="region of interest" description="Disordered" evidence="1">
    <location>
        <begin position="100"/>
        <end position="132"/>
    </location>
</feature>
<protein>
    <submittedName>
        <fullName evidence="2">Uncharacterized protein</fullName>
    </submittedName>
</protein>
<comment type="caution">
    <text evidence="2">The sequence shown here is derived from an EMBL/GenBank/DDBJ whole genome shotgun (WGS) entry which is preliminary data.</text>
</comment>
<evidence type="ECO:0000256" key="1">
    <source>
        <dbReference type="SAM" id="MobiDB-lite"/>
    </source>
</evidence>
<dbReference type="EMBL" id="WSZM01000038">
    <property type="protein sequence ID" value="KAF4045888.1"/>
    <property type="molecule type" value="Genomic_DNA"/>
</dbReference>
<evidence type="ECO:0000313" key="3">
    <source>
        <dbReference type="EMBL" id="KAF4133583.1"/>
    </source>
</evidence>
<evidence type="ECO:0000313" key="2">
    <source>
        <dbReference type="EMBL" id="KAF4045888.1"/>
    </source>
</evidence>
<dbReference type="EMBL" id="JAACNO010002359">
    <property type="protein sequence ID" value="KAF4133583.1"/>
    <property type="molecule type" value="Genomic_DNA"/>
</dbReference>
<keyword evidence="4" id="KW-1185">Reference proteome</keyword>
<dbReference type="AlphaFoldDB" id="A0A833WM89"/>
<reference evidence="2" key="1">
    <citation type="submission" date="2020-04" db="EMBL/GenBank/DDBJ databases">
        <title>Hybrid Assembly of Korean Phytophthora infestans isolates.</title>
        <authorList>
            <person name="Prokchorchik M."/>
            <person name="Lee Y."/>
            <person name="Seo J."/>
            <person name="Cho J.-H."/>
            <person name="Park Y.-E."/>
            <person name="Jang D.-C."/>
            <person name="Im J.-S."/>
            <person name="Choi J.-G."/>
            <person name="Park H.-J."/>
            <person name="Lee G.-B."/>
            <person name="Lee Y.-G."/>
            <person name="Hong S.-Y."/>
            <person name="Cho K."/>
            <person name="Sohn K.H."/>
        </authorList>
    </citation>
    <scope>NUCLEOTIDE SEQUENCE</scope>
    <source>
        <strain evidence="2">KR_1_A1</strain>
        <strain evidence="3">KR_2_A2</strain>
    </source>
</reference>
<gene>
    <name evidence="2" type="ORF">GN244_ATG01720</name>
    <name evidence="3" type="ORF">GN958_ATG16920</name>
</gene>